<sequence length="119" mass="13513">MRPILFLQYPKCGTCQKAQKWLKENNIAVESLDISVNNPSKEELSVWVNKSGLPIARFFNTSGRIYKEENLKEKVKSSSEDDLLDILASNGMVVKRPIIVSGNLILVGFNENEWSEKLK</sequence>
<comment type="caution">
    <text evidence="3">The sequence shown here is derived from an EMBL/GenBank/DDBJ whole genome shotgun (WGS) entry which is preliminary data.</text>
</comment>
<evidence type="ECO:0000313" key="4">
    <source>
        <dbReference type="Proteomes" id="UP000555103"/>
    </source>
</evidence>
<accession>A0A840CNR3</accession>
<dbReference type="PANTHER" id="PTHR30041">
    <property type="entry name" value="ARSENATE REDUCTASE"/>
    <property type="match status" value="1"/>
</dbReference>
<reference evidence="3 4" key="1">
    <citation type="submission" date="2020-08" db="EMBL/GenBank/DDBJ databases">
        <title>Genomic Encyclopedia of Type Strains, Phase IV (KMG-IV): sequencing the most valuable type-strain genomes for metagenomic binning, comparative biology and taxonomic classification.</title>
        <authorList>
            <person name="Goeker M."/>
        </authorList>
    </citation>
    <scope>NUCLEOTIDE SEQUENCE [LARGE SCALE GENOMIC DNA]</scope>
    <source>
        <strain evidence="3 4">DSM 104969</strain>
    </source>
</reference>
<keyword evidence="4" id="KW-1185">Reference proteome</keyword>
<protein>
    <submittedName>
        <fullName evidence="3">Arsenate reductase</fullName>
        <ecNumber evidence="3">1.20.4.1</ecNumber>
    </submittedName>
</protein>
<dbReference type="EMBL" id="JACIEP010000007">
    <property type="protein sequence ID" value="MBB4036319.1"/>
    <property type="molecule type" value="Genomic_DNA"/>
</dbReference>
<organism evidence="3 4">
    <name type="scientific">Dysgonomonas hofstadii</name>
    <dbReference type="NCBI Taxonomy" id="637886"/>
    <lineage>
        <taxon>Bacteria</taxon>
        <taxon>Pseudomonadati</taxon>
        <taxon>Bacteroidota</taxon>
        <taxon>Bacteroidia</taxon>
        <taxon>Bacteroidales</taxon>
        <taxon>Dysgonomonadaceae</taxon>
        <taxon>Dysgonomonas</taxon>
    </lineage>
</organism>
<gene>
    <name evidence="3" type="ORF">GGR21_002221</name>
</gene>
<dbReference type="InterPro" id="IPR036249">
    <property type="entry name" value="Thioredoxin-like_sf"/>
</dbReference>
<dbReference type="InterPro" id="IPR006504">
    <property type="entry name" value="Tscrpt_reg_Spx/MgsR"/>
</dbReference>
<evidence type="ECO:0000256" key="2">
    <source>
        <dbReference type="PROSITE-ProRule" id="PRU01282"/>
    </source>
</evidence>
<dbReference type="RefSeq" id="WP_183307223.1">
    <property type="nucleotide sequence ID" value="NZ_JACIEP010000007.1"/>
</dbReference>
<keyword evidence="3" id="KW-0560">Oxidoreductase</keyword>
<dbReference type="PROSITE" id="PS51353">
    <property type="entry name" value="ARSC"/>
    <property type="match status" value="1"/>
</dbReference>
<evidence type="ECO:0000256" key="1">
    <source>
        <dbReference type="ARBA" id="ARBA00007198"/>
    </source>
</evidence>
<dbReference type="EC" id="1.20.4.1" evidence="3"/>
<dbReference type="SUPFAM" id="SSF52833">
    <property type="entry name" value="Thioredoxin-like"/>
    <property type="match status" value="1"/>
</dbReference>
<dbReference type="PANTHER" id="PTHR30041:SF8">
    <property type="entry name" value="PROTEIN YFFB"/>
    <property type="match status" value="1"/>
</dbReference>
<dbReference type="Proteomes" id="UP000555103">
    <property type="component" value="Unassembled WGS sequence"/>
</dbReference>
<dbReference type="Pfam" id="PF03960">
    <property type="entry name" value="ArsC"/>
    <property type="match status" value="1"/>
</dbReference>
<dbReference type="NCBIfam" id="TIGR01617">
    <property type="entry name" value="arsC_related"/>
    <property type="match status" value="1"/>
</dbReference>
<dbReference type="CDD" id="cd03036">
    <property type="entry name" value="ArsC_like"/>
    <property type="match status" value="1"/>
</dbReference>
<name>A0A840CNR3_9BACT</name>
<dbReference type="GO" id="GO:0008794">
    <property type="term" value="F:arsenate reductase (glutaredoxin) activity"/>
    <property type="evidence" value="ECO:0007669"/>
    <property type="project" value="UniProtKB-EC"/>
</dbReference>
<evidence type="ECO:0000313" key="3">
    <source>
        <dbReference type="EMBL" id="MBB4036319.1"/>
    </source>
</evidence>
<proteinExistence type="inferred from homology"/>
<dbReference type="InterPro" id="IPR006660">
    <property type="entry name" value="Arsenate_reductase-like"/>
</dbReference>
<dbReference type="Gene3D" id="3.40.30.10">
    <property type="entry name" value="Glutaredoxin"/>
    <property type="match status" value="1"/>
</dbReference>
<dbReference type="AlphaFoldDB" id="A0A840CNR3"/>
<comment type="similarity">
    <text evidence="1 2">Belongs to the ArsC family.</text>
</comment>